<dbReference type="SUPFAM" id="SSF111418">
    <property type="entry name" value="Hormone receptor domain"/>
    <property type="match status" value="1"/>
</dbReference>
<dbReference type="GO" id="GO:0008528">
    <property type="term" value="F:G protein-coupled peptide receptor activity"/>
    <property type="evidence" value="ECO:0007669"/>
    <property type="project" value="TreeGrafter"/>
</dbReference>
<dbReference type="GO" id="GO:0008036">
    <property type="term" value="F:diuretic hormone receptor activity"/>
    <property type="evidence" value="ECO:0007669"/>
    <property type="project" value="InterPro"/>
</dbReference>
<evidence type="ECO:0000313" key="17">
    <source>
        <dbReference type="RefSeq" id="XP_025407838.1"/>
    </source>
</evidence>
<dbReference type="InterPro" id="IPR050332">
    <property type="entry name" value="GPCR_2"/>
</dbReference>
<dbReference type="PANTHER" id="PTHR45620:SF15">
    <property type="entry name" value="DIURETIC HORMONE 44 RECEPTOR 1-RELATED"/>
    <property type="match status" value="1"/>
</dbReference>
<dbReference type="RefSeq" id="XP_025407837.1">
    <property type="nucleotide sequence ID" value="XM_025552052.1"/>
</dbReference>
<dbReference type="SUPFAM" id="SSF81321">
    <property type="entry name" value="Family A G protein-coupled receptor-like"/>
    <property type="match status" value="1"/>
</dbReference>
<dbReference type="PRINTS" id="PR01127">
    <property type="entry name" value="DIUHORMONER"/>
</dbReference>
<evidence type="ECO:0000256" key="1">
    <source>
        <dbReference type="ARBA" id="ARBA00004651"/>
    </source>
</evidence>
<feature type="transmembrane region" description="Helical" evidence="11">
    <location>
        <begin position="266"/>
        <end position="290"/>
    </location>
</feature>
<evidence type="ECO:0000256" key="4">
    <source>
        <dbReference type="ARBA" id="ARBA00022692"/>
    </source>
</evidence>
<dbReference type="Gene3D" id="1.20.1070.10">
    <property type="entry name" value="Rhodopsin 7-helix transmembrane proteins"/>
    <property type="match status" value="1"/>
</dbReference>
<dbReference type="PRINTS" id="PR00249">
    <property type="entry name" value="GPCRSECRETIN"/>
</dbReference>
<keyword evidence="10" id="KW-0807">Transducer</keyword>
<evidence type="ECO:0000256" key="6">
    <source>
        <dbReference type="ARBA" id="ARBA00023040"/>
    </source>
</evidence>
<evidence type="ECO:0000256" key="7">
    <source>
        <dbReference type="ARBA" id="ARBA00023136"/>
    </source>
</evidence>
<evidence type="ECO:0000256" key="3">
    <source>
        <dbReference type="ARBA" id="ARBA00022475"/>
    </source>
</evidence>
<feature type="transmembrane region" description="Helical" evidence="11">
    <location>
        <begin position="341"/>
        <end position="361"/>
    </location>
</feature>
<comment type="similarity">
    <text evidence="2">Belongs to the G-protein coupled receptor 2 family.</text>
</comment>
<keyword evidence="8 14" id="KW-0675">Receptor</keyword>
<evidence type="ECO:0000259" key="13">
    <source>
        <dbReference type="PROSITE" id="PS50261"/>
    </source>
</evidence>
<keyword evidence="9" id="KW-0325">Glycoprotein</keyword>
<dbReference type="Gene3D" id="4.10.1240.10">
    <property type="entry name" value="GPCR, family 2, extracellular hormone receptor domain"/>
    <property type="match status" value="1"/>
</dbReference>
<evidence type="ECO:0000256" key="5">
    <source>
        <dbReference type="ARBA" id="ARBA00022989"/>
    </source>
</evidence>
<dbReference type="GO" id="GO:0007166">
    <property type="term" value="P:cell surface receptor signaling pathway"/>
    <property type="evidence" value="ECO:0007669"/>
    <property type="project" value="InterPro"/>
</dbReference>
<organism evidence="14">
    <name type="scientific">Sipha flava</name>
    <name type="common">yellow sugarcane aphid</name>
    <dbReference type="NCBI Taxonomy" id="143950"/>
    <lineage>
        <taxon>Eukaryota</taxon>
        <taxon>Metazoa</taxon>
        <taxon>Ecdysozoa</taxon>
        <taxon>Arthropoda</taxon>
        <taxon>Hexapoda</taxon>
        <taxon>Insecta</taxon>
        <taxon>Pterygota</taxon>
        <taxon>Neoptera</taxon>
        <taxon>Paraneoptera</taxon>
        <taxon>Hemiptera</taxon>
        <taxon>Sternorrhyncha</taxon>
        <taxon>Aphidomorpha</taxon>
        <taxon>Aphidoidea</taxon>
        <taxon>Aphididae</taxon>
        <taxon>Sipha</taxon>
    </lineage>
</organism>
<dbReference type="InterPro" id="IPR017981">
    <property type="entry name" value="GPCR_2-like_7TM"/>
</dbReference>
<feature type="domain" description="G-protein coupled receptors family 2 profile 1" evidence="12">
    <location>
        <begin position="17"/>
        <end position="91"/>
    </location>
</feature>
<evidence type="ECO:0000256" key="9">
    <source>
        <dbReference type="ARBA" id="ARBA00023180"/>
    </source>
</evidence>
<accession>A0A2S2QE81</accession>
<evidence type="ECO:0000256" key="10">
    <source>
        <dbReference type="ARBA" id="ARBA00023224"/>
    </source>
</evidence>
<dbReference type="PANTHER" id="PTHR45620">
    <property type="entry name" value="PDF RECEPTOR-LIKE PROTEIN-RELATED"/>
    <property type="match status" value="1"/>
</dbReference>
<feature type="transmembrane region" description="Helical" evidence="11">
    <location>
        <begin position="142"/>
        <end position="159"/>
    </location>
</feature>
<name>A0A2S2QE81_9HEMI</name>
<dbReference type="PROSITE" id="PS50261">
    <property type="entry name" value="G_PROTEIN_RECEP_F2_4"/>
    <property type="match status" value="1"/>
</dbReference>
<evidence type="ECO:0000313" key="16">
    <source>
        <dbReference type="RefSeq" id="XP_025407837.1"/>
    </source>
</evidence>
<feature type="domain" description="G-protein coupled receptors family 2 profile 2" evidence="13">
    <location>
        <begin position="107"/>
        <end position="362"/>
    </location>
</feature>
<evidence type="ECO:0000313" key="14">
    <source>
        <dbReference type="EMBL" id="MBY76055.1"/>
    </source>
</evidence>
<dbReference type="GO" id="GO:0007188">
    <property type="term" value="P:adenylate cyclase-modulating G protein-coupled receptor signaling pathway"/>
    <property type="evidence" value="ECO:0007669"/>
    <property type="project" value="TreeGrafter"/>
</dbReference>
<dbReference type="InterPro" id="IPR001879">
    <property type="entry name" value="GPCR_2_extracellular_dom"/>
</dbReference>
<keyword evidence="7 11" id="KW-0472">Membrane</keyword>
<dbReference type="EMBL" id="GGMS01006852">
    <property type="protein sequence ID" value="MBY76055.1"/>
    <property type="molecule type" value="Transcribed_RNA"/>
</dbReference>
<evidence type="ECO:0000256" key="8">
    <source>
        <dbReference type="ARBA" id="ARBA00023170"/>
    </source>
</evidence>
<dbReference type="InterPro" id="IPR036445">
    <property type="entry name" value="GPCR_2_extracell_dom_sf"/>
</dbReference>
<dbReference type="Pfam" id="PF02793">
    <property type="entry name" value="HRM"/>
    <property type="match status" value="1"/>
</dbReference>
<dbReference type="RefSeq" id="XP_025407838.1">
    <property type="nucleotide sequence ID" value="XM_025552053.1"/>
</dbReference>
<dbReference type="GO" id="GO:0017046">
    <property type="term" value="F:peptide hormone binding"/>
    <property type="evidence" value="ECO:0007669"/>
    <property type="project" value="TreeGrafter"/>
</dbReference>
<dbReference type="RefSeq" id="XP_025407839.1">
    <property type="nucleotide sequence ID" value="XM_025552054.1"/>
</dbReference>
<dbReference type="InterPro" id="IPR002001">
    <property type="entry name" value="GPCR_2_diuretic_rcpt"/>
</dbReference>
<sequence>MDNLNDTWSPNEEAAVKCRSWYDLDDHWNGCNASSDTLICWPPTAAGVIAYQPCFRELRGLIYDTTKNASRICYENNTWGLTDYNECTILKDPKEMVYEEEDTVDTIIYLYIAGHCLSLVMTSLAIFVFSRFKELKCLRNKIHSNLMASYLLAGIMWILNYTNLTDTGTFKCALLVLPLYYFTMTNYFWAFIEGMYLFILVVDTFCSDRVRLRSYMAIGWGIPLIIISTWCVTKLLVPTKSDLDLYNQITYERYCPLMASYVDDWIYQSPIVIVLLINSMFLVKIMLVLITKIRSNNTAETHNYKKATKALLVLIPLLGITFCLDMINPSSTGLLVNIYKFSKVVIISTQGFTVSLLYCFFNNEVQNTLKYHISRWHTKRKFIASRKKYGRTWSSVKKNNILRDKLDPKELMPWIPVNNGRSASCVSNGTTTSALSNTRVPPDAAVINLLPPQSDQCRDSCFELDLNRMQPIL</sequence>
<keyword evidence="4 11" id="KW-0812">Transmembrane</keyword>
<evidence type="ECO:0000256" key="2">
    <source>
        <dbReference type="ARBA" id="ARBA00005314"/>
    </source>
</evidence>
<dbReference type="PROSITE" id="PS50227">
    <property type="entry name" value="G_PROTEIN_RECEP_F2_3"/>
    <property type="match status" value="1"/>
</dbReference>
<dbReference type="InterPro" id="IPR000832">
    <property type="entry name" value="GPCR_2_secretin-like"/>
</dbReference>
<feature type="transmembrane region" description="Helical" evidence="11">
    <location>
        <begin position="179"/>
        <end position="202"/>
    </location>
</feature>
<dbReference type="GO" id="GO:0005886">
    <property type="term" value="C:plasma membrane"/>
    <property type="evidence" value="ECO:0007669"/>
    <property type="project" value="UniProtKB-SubCell"/>
</dbReference>
<gene>
    <name evidence="14" type="primary">DIHR</name>
    <name evidence="16 17 18" type="synonym">LOC112681749</name>
    <name evidence="14" type="ORF">g.88068</name>
</gene>
<reference evidence="14" key="1">
    <citation type="submission" date="2018-04" db="EMBL/GenBank/DDBJ databases">
        <title>Transcriptome assembly of Sipha flava.</title>
        <authorList>
            <person name="Scully E.D."/>
            <person name="Geib S.M."/>
            <person name="Palmer N.A."/>
            <person name="Koch K."/>
            <person name="Bradshaw J."/>
            <person name="Heng-Moss T."/>
            <person name="Sarath G."/>
        </authorList>
    </citation>
    <scope>NUCLEOTIDE SEQUENCE</scope>
</reference>
<dbReference type="PROSITE" id="PS00650">
    <property type="entry name" value="G_PROTEIN_RECEP_F2_2"/>
    <property type="match status" value="1"/>
</dbReference>
<dbReference type="Pfam" id="PF00002">
    <property type="entry name" value="7tm_2"/>
    <property type="match status" value="1"/>
</dbReference>
<comment type="subcellular location">
    <subcellularLocation>
        <location evidence="1">Cell membrane</location>
        <topology evidence="1">Multi-pass membrane protein</topology>
    </subcellularLocation>
</comment>
<evidence type="ECO:0000313" key="15">
    <source>
        <dbReference type="Proteomes" id="UP000694846"/>
    </source>
</evidence>
<feature type="transmembrane region" description="Helical" evidence="11">
    <location>
        <begin position="214"/>
        <end position="237"/>
    </location>
</feature>
<protein>
    <submittedName>
        <fullName evidence="14 16 17">Diuretic hormone receptor</fullName>
    </submittedName>
</protein>
<dbReference type="AlphaFoldDB" id="A0A2S2QE81"/>
<proteinExistence type="inferred from homology"/>
<evidence type="ECO:0000313" key="18">
    <source>
        <dbReference type="RefSeq" id="XP_025407839.1"/>
    </source>
</evidence>
<evidence type="ECO:0000259" key="12">
    <source>
        <dbReference type="PROSITE" id="PS50227"/>
    </source>
</evidence>
<feature type="transmembrane region" description="Helical" evidence="11">
    <location>
        <begin position="108"/>
        <end position="130"/>
    </location>
</feature>
<keyword evidence="5 11" id="KW-1133">Transmembrane helix</keyword>
<evidence type="ECO:0000256" key="11">
    <source>
        <dbReference type="SAM" id="Phobius"/>
    </source>
</evidence>
<keyword evidence="15" id="KW-1185">Reference proteome</keyword>
<dbReference type="InterPro" id="IPR017983">
    <property type="entry name" value="GPCR_2_secretin-like_CS"/>
</dbReference>
<reference evidence="16 17" key="2">
    <citation type="submission" date="2025-04" db="UniProtKB">
        <authorList>
            <consortium name="RefSeq"/>
        </authorList>
    </citation>
    <scope>IDENTIFICATION</scope>
    <source>
        <tissue evidence="16 17">Whole body</tissue>
    </source>
</reference>
<feature type="transmembrane region" description="Helical" evidence="11">
    <location>
        <begin position="310"/>
        <end position="329"/>
    </location>
</feature>
<dbReference type="OrthoDB" id="6022368at2759"/>
<dbReference type="Proteomes" id="UP000694846">
    <property type="component" value="Unplaced"/>
</dbReference>
<keyword evidence="6" id="KW-0297">G-protein coupled receptor</keyword>
<dbReference type="SMART" id="SM00008">
    <property type="entry name" value="HormR"/>
    <property type="match status" value="1"/>
</dbReference>
<keyword evidence="3" id="KW-1003">Cell membrane</keyword>